<evidence type="ECO:0000256" key="2">
    <source>
        <dbReference type="ARBA" id="ARBA00010100"/>
    </source>
</evidence>
<reference evidence="9 10" key="1">
    <citation type="submission" date="2024-01" db="EMBL/GenBank/DDBJ databases">
        <title>Seven novel Bacillus-like species.</title>
        <authorList>
            <person name="Liu G."/>
        </authorList>
    </citation>
    <scope>NUCLEOTIDE SEQUENCE [LARGE SCALE GENOMIC DNA]</scope>
    <source>
        <strain evidence="9 10">FJAT-51639</strain>
    </source>
</reference>
<dbReference type="PANTHER" id="PTHR30003:SF0">
    <property type="entry name" value="GLYCOLATE PERMEASE GLCA-RELATED"/>
    <property type="match status" value="1"/>
</dbReference>
<evidence type="ECO:0000256" key="1">
    <source>
        <dbReference type="ARBA" id="ARBA00004651"/>
    </source>
</evidence>
<accession>A0ABU8FHD5</accession>
<keyword evidence="4 8" id="KW-1003">Cell membrane</keyword>
<gene>
    <name evidence="9" type="ORF">WAZ07_12370</name>
</gene>
<keyword evidence="7" id="KW-0472">Membrane</keyword>
<evidence type="ECO:0000256" key="6">
    <source>
        <dbReference type="ARBA" id="ARBA00022989"/>
    </source>
</evidence>
<comment type="subcellular location">
    <subcellularLocation>
        <location evidence="1 8">Cell membrane</location>
        <topology evidence="1 8">Multi-pass membrane protein</topology>
    </subcellularLocation>
</comment>
<sequence length="95" mass="10236">MLSEFSLILCEAKILVLPYIGFLTGSNTASNTMFIKLQTQTAVQVGLSPVLLACIQNVSSSFMTMVNSSRIALSTSICQISSKENEIQKQMTLAG</sequence>
<keyword evidence="3 8" id="KW-0813">Transport</keyword>
<comment type="similarity">
    <text evidence="2 8">Belongs to the lactate permease family.</text>
</comment>
<protein>
    <recommendedName>
        <fullName evidence="8">L-lactate permease</fullName>
    </recommendedName>
</protein>
<comment type="function">
    <text evidence="8">Uptake of L-lactate across the membrane. Can also transport D-lactate and glycolate.</text>
</comment>
<evidence type="ECO:0000256" key="3">
    <source>
        <dbReference type="ARBA" id="ARBA00022448"/>
    </source>
</evidence>
<dbReference type="Proteomes" id="UP001372526">
    <property type="component" value="Unassembled WGS sequence"/>
</dbReference>
<keyword evidence="6" id="KW-1133">Transmembrane helix</keyword>
<evidence type="ECO:0000313" key="10">
    <source>
        <dbReference type="Proteomes" id="UP001372526"/>
    </source>
</evidence>
<dbReference type="PANTHER" id="PTHR30003">
    <property type="entry name" value="L-LACTATE PERMEASE"/>
    <property type="match status" value="1"/>
</dbReference>
<evidence type="ECO:0000256" key="8">
    <source>
        <dbReference type="RuleBase" id="RU365092"/>
    </source>
</evidence>
<dbReference type="RefSeq" id="WP_336472697.1">
    <property type="nucleotide sequence ID" value="NZ_JBAWSX010000006.1"/>
</dbReference>
<dbReference type="EMBL" id="JBAWSX010000006">
    <property type="protein sequence ID" value="MEI4802106.1"/>
    <property type="molecule type" value="Genomic_DNA"/>
</dbReference>
<dbReference type="Pfam" id="PF02652">
    <property type="entry name" value="Lactate_perm"/>
    <property type="match status" value="1"/>
</dbReference>
<dbReference type="InterPro" id="IPR003804">
    <property type="entry name" value="Lactate_perm"/>
</dbReference>
<evidence type="ECO:0000256" key="5">
    <source>
        <dbReference type="ARBA" id="ARBA00022692"/>
    </source>
</evidence>
<organism evidence="9 10">
    <name type="scientific">Bacillus bruguierae</name>
    <dbReference type="NCBI Taxonomy" id="3127667"/>
    <lineage>
        <taxon>Bacteria</taxon>
        <taxon>Bacillati</taxon>
        <taxon>Bacillota</taxon>
        <taxon>Bacilli</taxon>
        <taxon>Bacillales</taxon>
        <taxon>Bacillaceae</taxon>
        <taxon>Bacillus</taxon>
    </lineage>
</organism>
<keyword evidence="10" id="KW-1185">Reference proteome</keyword>
<name>A0ABU8FHD5_9BACI</name>
<evidence type="ECO:0000256" key="7">
    <source>
        <dbReference type="ARBA" id="ARBA00023136"/>
    </source>
</evidence>
<evidence type="ECO:0000313" key="9">
    <source>
        <dbReference type="EMBL" id="MEI4802106.1"/>
    </source>
</evidence>
<comment type="caution">
    <text evidence="9">The sequence shown here is derived from an EMBL/GenBank/DDBJ whole genome shotgun (WGS) entry which is preliminary data.</text>
</comment>
<proteinExistence type="inferred from homology"/>
<keyword evidence="5" id="KW-0812">Transmembrane</keyword>
<evidence type="ECO:0000256" key="4">
    <source>
        <dbReference type="ARBA" id="ARBA00022475"/>
    </source>
</evidence>